<comment type="caution">
    <text evidence="1">The sequence shown here is derived from an EMBL/GenBank/DDBJ whole genome shotgun (WGS) entry which is preliminary data.</text>
</comment>
<keyword evidence="2" id="KW-1185">Reference proteome</keyword>
<protein>
    <submittedName>
        <fullName evidence="1">Uncharacterized protein</fullName>
    </submittedName>
</protein>
<dbReference type="RefSeq" id="WP_164694607.1">
    <property type="nucleotide sequence ID" value="NZ_JAAIKB010000004.1"/>
</dbReference>
<dbReference type="EMBL" id="JAAIKB010000004">
    <property type="protein sequence ID" value="NGM20701.1"/>
    <property type="molecule type" value="Genomic_DNA"/>
</dbReference>
<evidence type="ECO:0000313" key="1">
    <source>
        <dbReference type="EMBL" id="NGM20701.1"/>
    </source>
</evidence>
<dbReference type="Proteomes" id="UP000475385">
    <property type="component" value="Unassembled WGS sequence"/>
</dbReference>
<gene>
    <name evidence="1" type="ORF">G3576_11810</name>
</gene>
<proteinExistence type="predicted"/>
<reference evidence="1 2" key="1">
    <citation type="submission" date="2020-02" db="EMBL/GenBank/DDBJ databases">
        <authorList>
            <person name="Kim H.M."/>
            <person name="Jeon C.O."/>
        </authorList>
    </citation>
    <scope>NUCLEOTIDE SEQUENCE [LARGE SCALE GENOMIC DNA]</scope>
    <source>
        <strain evidence="1 2">PeD5</strain>
    </source>
</reference>
<reference evidence="1 2" key="2">
    <citation type="submission" date="2020-03" db="EMBL/GenBank/DDBJ databases">
        <title>Roseomonas stagni sp. nov., isolated from pond water in Japan.</title>
        <authorList>
            <person name="Furuhata K."/>
            <person name="Miyamoto H."/>
            <person name="Goto K."/>
        </authorList>
    </citation>
    <scope>NUCLEOTIDE SEQUENCE [LARGE SCALE GENOMIC DNA]</scope>
    <source>
        <strain evidence="1 2">PeD5</strain>
    </source>
</reference>
<organism evidence="1 2">
    <name type="scientific">Falsiroseomonas algicola</name>
    <dbReference type="NCBI Taxonomy" id="2716930"/>
    <lineage>
        <taxon>Bacteria</taxon>
        <taxon>Pseudomonadati</taxon>
        <taxon>Pseudomonadota</taxon>
        <taxon>Alphaproteobacteria</taxon>
        <taxon>Acetobacterales</taxon>
        <taxon>Roseomonadaceae</taxon>
        <taxon>Falsiroseomonas</taxon>
    </lineage>
</organism>
<evidence type="ECO:0000313" key="2">
    <source>
        <dbReference type="Proteomes" id="UP000475385"/>
    </source>
</evidence>
<sequence length="153" mass="15550">MPSPLPLRVNRAPALALWATVVAERLGYAPETALSLAGLLAGIAPPFAGRPPGPVALGAGAVLVPQAEGPPLADRGDGVGVPAAPLQAYLQRAFGHRIDEARAAMAELAARQDPALLESLTLPLFAAFAPTPGEGTVRGRLDLARIAAADCRA</sequence>
<accession>A0A6M1LK80</accession>
<dbReference type="AlphaFoldDB" id="A0A6M1LK80"/>
<name>A0A6M1LK80_9PROT</name>